<accession>A0AAN8I5P4</accession>
<feature type="region of interest" description="Disordered" evidence="1">
    <location>
        <begin position="1"/>
        <end position="57"/>
    </location>
</feature>
<gene>
    <name evidence="2" type="ORF">OHC33_005867</name>
</gene>
<proteinExistence type="predicted"/>
<keyword evidence="3" id="KW-1185">Reference proteome</keyword>
<evidence type="ECO:0000313" key="2">
    <source>
        <dbReference type="EMBL" id="KAK5953299.1"/>
    </source>
</evidence>
<dbReference type="AlphaFoldDB" id="A0AAN8I5P4"/>
<sequence>MSEKGGTPRRITASKYPNSQIRGSGHANQAPRPLEASTPEASATRKTDQPEKLWTSDVATDSEKFSMAEKEFYRACSEMHLRSKLLVAVCFTEYVEDGLIDRDVLQRYARKQSNWPPGDIMLAELDTLHDGKNHHHNRAVVMSKTLAFAKLEYETHQKLCIACGRATKLPNLFPWTEAYTGKRSDEEVLQKMFSMAESEVPQEDNAEPWRQDWRGR</sequence>
<evidence type="ECO:0000313" key="3">
    <source>
        <dbReference type="Proteomes" id="UP001316803"/>
    </source>
</evidence>
<reference evidence="2 3" key="1">
    <citation type="submission" date="2022-12" db="EMBL/GenBank/DDBJ databases">
        <title>Genomic features and morphological characterization of a novel Knufia sp. strain isolated from spacecraft assembly facility.</title>
        <authorList>
            <person name="Teixeira M."/>
            <person name="Chander A.M."/>
            <person name="Stajich J.E."/>
            <person name="Venkateswaran K."/>
        </authorList>
    </citation>
    <scope>NUCLEOTIDE SEQUENCE [LARGE SCALE GENOMIC DNA]</scope>
    <source>
        <strain evidence="2 3">FJI-L2-BK-P2</strain>
    </source>
</reference>
<dbReference type="EMBL" id="JAKLMC020000012">
    <property type="protein sequence ID" value="KAK5953299.1"/>
    <property type="molecule type" value="Genomic_DNA"/>
</dbReference>
<feature type="region of interest" description="Disordered" evidence="1">
    <location>
        <begin position="195"/>
        <end position="216"/>
    </location>
</feature>
<dbReference type="Proteomes" id="UP001316803">
    <property type="component" value="Unassembled WGS sequence"/>
</dbReference>
<organism evidence="2 3">
    <name type="scientific">Knufia fluminis</name>
    <dbReference type="NCBI Taxonomy" id="191047"/>
    <lineage>
        <taxon>Eukaryota</taxon>
        <taxon>Fungi</taxon>
        <taxon>Dikarya</taxon>
        <taxon>Ascomycota</taxon>
        <taxon>Pezizomycotina</taxon>
        <taxon>Eurotiomycetes</taxon>
        <taxon>Chaetothyriomycetidae</taxon>
        <taxon>Chaetothyriales</taxon>
        <taxon>Trichomeriaceae</taxon>
        <taxon>Knufia</taxon>
    </lineage>
</organism>
<comment type="caution">
    <text evidence="2">The sequence shown here is derived from an EMBL/GenBank/DDBJ whole genome shotgun (WGS) entry which is preliminary data.</text>
</comment>
<protein>
    <submittedName>
        <fullName evidence="2">Uncharacterized protein</fullName>
    </submittedName>
</protein>
<evidence type="ECO:0000256" key="1">
    <source>
        <dbReference type="SAM" id="MobiDB-lite"/>
    </source>
</evidence>
<feature type="compositionally biased region" description="Basic and acidic residues" evidence="1">
    <location>
        <begin position="207"/>
        <end position="216"/>
    </location>
</feature>
<name>A0AAN8I5P4_9EURO</name>